<reference evidence="1" key="2">
    <citation type="submission" date="2020-05" db="UniProtKB">
        <authorList>
            <consortium name="EnsemblMetazoa"/>
        </authorList>
    </citation>
    <scope>IDENTIFICATION</scope>
    <source>
        <strain evidence="1">IAEA</strain>
    </source>
</reference>
<evidence type="ECO:0000313" key="2">
    <source>
        <dbReference type="Proteomes" id="UP000092445"/>
    </source>
</evidence>
<name>A0A1A9ZJG5_GLOPL</name>
<dbReference type="AlphaFoldDB" id="A0A1A9ZJG5"/>
<dbReference type="VEuPathDB" id="VectorBase:GPAI016784"/>
<reference evidence="2" key="1">
    <citation type="submission" date="2014-03" db="EMBL/GenBank/DDBJ databases">
        <authorList>
            <person name="Aksoy S."/>
            <person name="Warren W."/>
            <person name="Wilson R.K."/>
        </authorList>
    </citation>
    <scope>NUCLEOTIDE SEQUENCE [LARGE SCALE GENOMIC DNA]</scope>
    <source>
        <strain evidence="2">IAEA</strain>
    </source>
</reference>
<keyword evidence="2" id="KW-1185">Reference proteome</keyword>
<dbReference type="STRING" id="7398.A0A1A9ZJG5"/>
<organism evidence="1 2">
    <name type="scientific">Glossina pallidipes</name>
    <name type="common">Tsetse fly</name>
    <dbReference type="NCBI Taxonomy" id="7398"/>
    <lineage>
        <taxon>Eukaryota</taxon>
        <taxon>Metazoa</taxon>
        <taxon>Ecdysozoa</taxon>
        <taxon>Arthropoda</taxon>
        <taxon>Hexapoda</taxon>
        <taxon>Insecta</taxon>
        <taxon>Pterygota</taxon>
        <taxon>Neoptera</taxon>
        <taxon>Endopterygota</taxon>
        <taxon>Diptera</taxon>
        <taxon>Brachycera</taxon>
        <taxon>Muscomorpha</taxon>
        <taxon>Hippoboscoidea</taxon>
        <taxon>Glossinidae</taxon>
        <taxon>Glossina</taxon>
    </lineage>
</organism>
<dbReference type="Proteomes" id="UP000092445">
    <property type="component" value="Unassembled WGS sequence"/>
</dbReference>
<protein>
    <submittedName>
        <fullName evidence="1">Uncharacterized protein</fullName>
    </submittedName>
</protein>
<sequence>MENSRNRKTRTTSMKTLWENHDIKLMRGQTSTCQDDQLALCKAQKTQNFIQFDMLVAAIKSLEILIEKRLYGVILNPLQAITELRFALAGRKISLKFNCTFGAAGHTIAAMASLLIIRDGKQNIVRILFHNIADSFLNAIAQSWEKLFGVPLFNT</sequence>
<proteinExistence type="predicted"/>
<accession>A0A1A9ZJG5</accession>
<evidence type="ECO:0000313" key="1">
    <source>
        <dbReference type="EnsemblMetazoa" id="GPAI016784-PA"/>
    </source>
</evidence>
<dbReference type="EnsemblMetazoa" id="GPAI016784-RA">
    <property type="protein sequence ID" value="GPAI016784-PA"/>
    <property type="gene ID" value="GPAI016784"/>
</dbReference>